<dbReference type="InterPro" id="IPR000182">
    <property type="entry name" value="GNAT_dom"/>
</dbReference>
<evidence type="ECO:0000259" key="4">
    <source>
        <dbReference type="PROSITE" id="PS51186"/>
    </source>
</evidence>
<sequence>MSDIVVEELPIPSERSGTAWADFAETVEVRNTVEELGYGTPDVRVTAETLLGWFQDPHSPHHLFAVRLDGRIVARGLYEHLAEGDTRACWVDARVLPAYRGRGIGTAIMDHAEARARAEGRTHAIVYIVSPEGPGPRIEPPTGSGSLPADNPEVRFLLHRGYRLEQVVRGSRLPLPLDADGLDARLAAARARTGDGYTIREWTGTTPEAFRDDMAVLYTRMSTDAPQGALEEPEDIWTGDRVAEHEERTNSDGTVLLTVAAEAPDGHLAGFTQLSVPPAASAPVEQRDTLVLREHRGHALGMLLKLANLAQLARTHPGHPRSPPGMPTRTATCST</sequence>
<name>A0ABQ6JYL4_9MICO</name>
<feature type="domain" description="N-acetyltransferase" evidence="4">
    <location>
        <begin position="4"/>
        <end position="180"/>
    </location>
</feature>
<evidence type="ECO:0000256" key="2">
    <source>
        <dbReference type="ARBA" id="ARBA00023315"/>
    </source>
</evidence>
<proteinExistence type="predicted"/>
<dbReference type="InterPro" id="IPR016181">
    <property type="entry name" value="Acyl_CoA_acyltransferase"/>
</dbReference>
<keyword evidence="2" id="KW-0012">Acyltransferase</keyword>
<comment type="caution">
    <text evidence="5">The sequence shown here is derived from an EMBL/GenBank/DDBJ whole genome shotgun (WGS) entry which is preliminary data.</text>
</comment>
<dbReference type="InterPro" id="IPR050832">
    <property type="entry name" value="Bact_Acetyltransf"/>
</dbReference>
<organism evidence="5 6">
    <name type="scientific">Homoserinibacter gongjuensis</name>
    <dbReference type="NCBI Taxonomy" id="1162968"/>
    <lineage>
        <taxon>Bacteria</taxon>
        <taxon>Bacillati</taxon>
        <taxon>Actinomycetota</taxon>
        <taxon>Actinomycetes</taxon>
        <taxon>Micrococcales</taxon>
        <taxon>Microbacteriaceae</taxon>
        <taxon>Homoserinibacter</taxon>
    </lineage>
</organism>
<keyword evidence="6" id="KW-1185">Reference proteome</keyword>
<dbReference type="Gene3D" id="3.40.630.30">
    <property type="match status" value="1"/>
</dbReference>
<protein>
    <recommendedName>
        <fullName evidence="4">N-acetyltransferase domain-containing protein</fullName>
    </recommendedName>
</protein>
<gene>
    <name evidence="5" type="ORF">GCM10025869_23310</name>
</gene>
<accession>A0ABQ6JYL4</accession>
<dbReference type="Pfam" id="PF00583">
    <property type="entry name" value="Acetyltransf_1"/>
    <property type="match status" value="1"/>
</dbReference>
<reference evidence="6" key="1">
    <citation type="journal article" date="2019" name="Int. J. Syst. Evol. Microbiol.">
        <title>The Global Catalogue of Microorganisms (GCM) 10K type strain sequencing project: providing services to taxonomists for standard genome sequencing and annotation.</title>
        <authorList>
            <consortium name="The Broad Institute Genomics Platform"/>
            <consortium name="The Broad Institute Genome Sequencing Center for Infectious Disease"/>
            <person name="Wu L."/>
            <person name="Ma J."/>
        </authorList>
    </citation>
    <scope>NUCLEOTIDE SEQUENCE [LARGE SCALE GENOMIC DNA]</scope>
    <source>
        <strain evidence="6">NBRC 108755</strain>
    </source>
</reference>
<evidence type="ECO:0000313" key="5">
    <source>
        <dbReference type="EMBL" id="GMA91802.1"/>
    </source>
</evidence>
<dbReference type="PANTHER" id="PTHR43877:SF1">
    <property type="entry name" value="ACETYLTRANSFERASE"/>
    <property type="match status" value="1"/>
</dbReference>
<keyword evidence="1" id="KW-0808">Transferase</keyword>
<dbReference type="PROSITE" id="PS51186">
    <property type="entry name" value="GNAT"/>
    <property type="match status" value="1"/>
</dbReference>
<dbReference type="Proteomes" id="UP001157069">
    <property type="component" value="Unassembled WGS sequence"/>
</dbReference>
<evidence type="ECO:0000256" key="3">
    <source>
        <dbReference type="SAM" id="MobiDB-lite"/>
    </source>
</evidence>
<dbReference type="EMBL" id="BSVA01000001">
    <property type="protein sequence ID" value="GMA91802.1"/>
    <property type="molecule type" value="Genomic_DNA"/>
</dbReference>
<dbReference type="CDD" id="cd04301">
    <property type="entry name" value="NAT_SF"/>
    <property type="match status" value="1"/>
</dbReference>
<feature type="region of interest" description="Disordered" evidence="3">
    <location>
        <begin position="314"/>
        <end position="335"/>
    </location>
</feature>
<dbReference type="PANTHER" id="PTHR43877">
    <property type="entry name" value="AMINOALKYLPHOSPHONATE N-ACETYLTRANSFERASE-RELATED-RELATED"/>
    <property type="match status" value="1"/>
</dbReference>
<dbReference type="RefSeq" id="WP_284300328.1">
    <property type="nucleotide sequence ID" value="NZ_BSVA01000001.1"/>
</dbReference>
<evidence type="ECO:0000256" key="1">
    <source>
        <dbReference type="ARBA" id="ARBA00022679"/>
    </source>
</evidence>
<evidence type="ECO:0000313" key="6">
    <source>
        <dbReference type="Proteomes" id="UP001157069"/>
    </source>
</evidence>
<dbReference type="SUPFAM" id="SSF55729">
    <property type="entry name" value="Acyl-CoA N-acyltransferases (Nat)"/>
    <property type="match status" value="1"/>
</dbReference>